<dbReference type="GO" id="GO:0005576">
    <property type="term" value="C:extracellular region"/>
    <property type="evidence" value="ECO:0007669"/>
    <property type="project" value="UniProtKB-SubCell"/>
</dbReference>
<feature type="domain" description="WxxW" evidence="5">
    <location>
        <begin position="2"/>
        <end position="56"/>
    </location>
</feature>
<protein>
    <recommendedName>
        <fullName evidence="5">WxxW domain-containing protein</fullName>
    </recommendedName>
</protein>
<keyword evidence="3" id="KW-0732">Signal</keyword>
<evidence type="ECO:0000256" key="4">
    <source>
        <dbReference type="ARBA" id="ARBA00023180"/>
    </source>
</evidence>
<evidence type="ECO:0000256" key="2">
    <source>
        <dbReference type="ARBA" id="ARBA00022525"/>
    </source>
</evidence>
<name>A0A2G8KHU5_STIJA</name>
<dbReference type="Pfam" id="PF13330">
    <property type="entry name" value="Mucin2_WxxW"/>
    <property type="match status" value="1"/>
</dbReference>
<dbReference type="Proteomes" id="UP000230750">
    <property type="component" value="Unassembled WGS sequence"/>
</dbReference>
<comment type="caution">
    <text evidence="6">The sequence shown here is derived from an EMBL/GenBank/DDBJ whole genome shotgun (WGS) entry which is preliminary data.</text>
</comment>
<comment type="subcellular location">
    <subcellularLocation>
        <location evidence="1">Secreted</location>
    </subcellularLocation>
</comment>
<sequence length="284" mass="31476">MCSGQPTDIECRTKYSKIDHSMTGQTVTCQANSGFLCRDTDQGSGQCYDYEIRFKCSDSNALPKPEYDLDLSGKADVNDMDPVSCDGTGVTVNDKIGPLVGTSINDRHYYQKEGPPNSDNACAMWPGQSAALTFLPLLDGICFSRPLCCSHGLTVEFWAYAGPQSNVWAGFFSTGGTHDYHTGMTVFITASQIRCETRFSLDNGDDKKMSLKAPEVLNAWYHVACVFDETDGSTYLYIDGTLIETKTPQPLFPEETVHYDDLRFFNRNKQPIAKSAVLHRQTLS</sequence>
<organism evidence="6 7">
    <name type="scientific">Stichopus japonicus</name>
    <name type="common">Sea cucumber</name>
    <dbReference type="NCBI Taxonomy" id="307972"/>
    <lineage>
        <taxon>Eukaryota</taxon>
        <taxon>Metazoa</taxon>
        <taxon>Echinodermata</taxon>
        <taxon>Eleutherozoa</taxon>
        <taxon>Echinozoa</taxon>
        <taxon>Holothuroidea</taxon>
        <taxon>Aspidochirotacea</taxon>
        <taxon>Aspidochirotida</taxon>
        <taxon>Stichopodidae</taxon>
        <taxon>Apostichopus</taxon>
    </lineage>
</organism>
<dbReference type="InterPro" id="IPR013320">
    <property type="entry name" value="ConA-like_dom_sf"/>
</dbReference>
<evidence type="ECO:0000256" key="1">
    <source>
        <dbReference type="ARBA" id="ARBA00004613"/>
    </source>
</evidence>
<evidence type="ECO:0000259" key="5">
    <source>
        <dbReference type="Pfam" id="PF13330"/>
    </source>
</evidence>
<evidence type="ECO:0000313" key="6">
    <source>
        <dbReference type="EMBL" id="PIK47567.1"/>
    </source>
</evidence>
<dbReference type="InterPro" id="IPR025155">
    <property type="entry name" value="WxxW_domain"/>
</dbReference>
<accession>A0A2G8KHU5</accession>
<dbReference type="SUPFAM" id="SSF49899">
    <property type="entry name" value="Concanavalin A-like lectins/glucanases"/>
    <property type="match status" value="1"/>
</dbReference>
<dbReference type="AlphaFoldDB" id="A0A2G8KHU5"/>
<reference evidence="6 7" key="1">
    <citation type="journal article" date="2017" name="PLoS Biol.">
        <title>The sea cucumber genome provides insights into morphological evolution and visceral regeneration.</title>
        <authorList>
            <person name="Zhang X."/>
            <person name="Sun L."/>
            <person name="Yuan J."/>
            <person name="Sun Y."/>
            <person name="Gao Y."/>
            <person name="Zhang L."/>
            <person name="Li S."/>
            <person name="Dai H."/>
            <person name="Hamel J.F."/>
            <person name="Liu C."/>
            <person name="Yu Y."/>
            <person name="Liu S."/>
            <person name="Lin W."/>
            <person name="Guo K."/>
            <person name="Jin S."/>
            <person name="Xu P."/>
            <person name="Storey K.B."/>
            <person name="Huan P."/>
            <person name="Zhang T."/>
            <person name="Zhou Y."/>
            <person name="Zhang J."/>
            <person name="Lin C."/>
            <person name="Li X."/>
            <person name="Xing L."/>
            <person name="Huo D."/>
            <person name="Sun M."/>
            <person name="Wang L."/>
            <person name="Mercier A."/>
            <person name="Li F."/>
            <person name="Yang H."/>
            <person name="Xiang J."/>
        </authorList>
    </citation>
    <scope>NUCLEOTIDE SEQUENCE [LARGE SCALE GENOMIC DNA]</scope>
    <source>
        <strain evidence="6">Shaxun</strain>
        <tissue evidence="6">Muscle</tissue>
    </source>
</reference>
<keyword evidence="4" id="KW-0325">Glycoprotein</keyword>
<evidence type="ECO:0000256" key="3">
    <source>
        <dbReference type="ARBA" id="ARBA00022729"/>
    </source>
</evidence>
<dbReference type="Pfam" id="PF13385">
    <property type="entry name" value="Laminin_G_3"/>
    <property type="match status" value="1"/>
</dbReference>
<dbReference type="EMBL" id="MRZV01000574">
    <property type="protein sequence ID" value="PIK47567.1"/>
    <property type="molecule type" value="Genomic_DNA"/>
</dbReference>
<proteinExistence type="predicted"/>
<keyword evidence="7" id="KW-1185">Reference proteome</keyword>
<evidence type="ECO:0000313" key="7">
    <source>
        <dbReference type="Proteomes" id="UP000230750"/>
    </source>
</evidence>
<keyword evidence="2" id="KW-0964">Secreted</keyword>
<dbReference type="OrthoDB" id="6049857at2759"/>
<dbReference type="Gene3D" id="2.60.120.200">
    <property type="match status" value="1"/>
</dbReference>
<gene>
    <name evidence="6" type="ORF">BSL78_15585</name>
</gene>